<dbReference type="Proteomes" id="UP000054703">
    <property type="component" value="Unassembled WGS sequence"/>
</dbReference>
<name>A0A0W0ZES6_9GAMM</name>
<dbReference type="SUPFAM" id="SSF55931">
    <property type="entry name" value="Glutamine synthetase/guanido kinase"/>
    <property type="match status" value="1"/>
</dbReference>
<organism evidence="1 2">
    <name type="scientific">Legionella santicrucis</name>
    <dbReference type="NCBI Taxonomy" id="45074"/>
    <lineage>
        <taxon>Bacteria</taxon>
        <taxon>Pseudomonadati</taxon>
        <taxon>Pseudomonadota</taxon>
        <taxon>Gammaproteobacteria</taxon>
        <taxon>Legionellales</taxon>
        <taxon>Legionellaceae</taxon>
        <taxon>Legionella</taxon>
    </lineage>
</organism>
<dbReference type="STRING" id="45074.Lsan_0270"/>
<dbReference type="InterPro" id="IPR014746">
    <property type="entry name" value="Gln_synth/guanido_kin_cat_dom"/>
</dbReference>
<dbReference type="RefSeq" id="WP_058512749.1">
    <property type="nucleotide sequence ID" value="NZ_CAAAIH010000013.1"/>
</dbReference>
<proteinExistence type="predicted"/>
<gene>
    <name evidence="1" type="primary">ybdK_1</name>
    <name evidence="1" type="ORF">Lsan_0270</name>
</gene>
<dbReference type="GO" id="GO:0016879">
    <property type="term" value="F:ligase activity, forming carbon-nitrogen bonds"/>
    <property type="evidence" value="ECO:0007669"/>
    <property type="project" value="UniProtKB-ARBA"/>
</dbReference>
<sequence length="476" mass="55500">MTNNKEINNMQTKVDYCEFDQRLLAETVLLENWFIDKFFIERGLEIGAEIEFFLLDKNYDPAPENLKFINLVAEPYLICEVGSAQLEINSDHFNFGSDCLTRLHENILKYWQKCCELARQNNYHLALIGSLPTANEKHHQLNFMTNKKRYHLLDSCMAEQRGGRPININIEGVERLILQPKSVAMNGLVSAFQMHMQIGLSQSVRYYNVAQAIAAPVLALSCNSPFFFGKQVWSDTRIATFDQVMTLQHFDKARGFKCCLFGLNYLKDSYFELFEQNYQFFPRLLPEIAPDFPPELMFHVKRQNGVIYRWNRPVIDFNVQNQPHLRIEHRGPATGPTVIDMVANAAFFYGLLNYFVVQDTPIDYLLPFHFARKNFFNVARYGLDTQLKWFLGKDISVCELIKGLIPLAKKGLQIFDIQATDIDLYLDLIERRVSAKVNGCNWQCQFINKYGMNFHNMMSVYLENQYQEIPISEWKI</sequence>
<accession>A0A0W0ZES6</accession>
<reference evidence="1 2" key="1">
    <citation type="submission" date="2015-11" db="EMBL/GenBank/DDBJ databases">
        <title>Genomic analysis of 38 Legionella species identifies large and diverse effector repertoires.</title>
        <authorList>
            <person name="Burstein D."/>
            <person name="Amaro F."/>
            <person name="Zusman T."/>
            <person name="Lifshitz Z."/>
            <person name="Cohen O."/>
            <person name="Gilbert J.A."/>
            <person name="Pupko T."/>
            <person name="Shuman H.A."/>
            <person name="Segal G."/>
        </authorList>
    </citation>
    <scope>NUCLEOTIDE SEQUENCE [LARGE SCALE GENOMIC DNA]</scope>
    <source>
        <strain evidence="1 2">SC-63-C7</strain>
    </source>
</reference>
<dbReference type="EMBL" id="LNYU01000006">
    <property type="protein sequence ID" value="KTD67611.1"/>
    <property type="molecule type" value="Genomic_DNA"/>
</dbReference>
<evidence type="ECO:0000313" key="2">
    <source>
        <dbReference type="Proteomes" id="UP000054703"/>
    </source>
</evidence>
<dbReference type="PATRIC" id="fig|45074.5.peg.287"/>
<dbReference type="Gene3D" id="3.30.590.20">
    <property type="match status" value="1"/>
</dbReference>
<protein>
    <submittedName>
        <fullName evidence="1">Carboxylate-amine ligase YbdK</fullName>
    </submittedName>
</protein>
<evidence type="ECO:0000313" key="1">
    <source>
        <dbReference type="EMBL" id="KTD67611.1"/>
    </source>
</evidence>
<keyword evidence="2" id="KW-1185">Reference proteome</keyword>
<dbReference type="PANTHER" id="PTHR36510:SF3">
    <property type="entry name" value="CONSERVED PROTEIN"/>
    <property type="match status" value="1"/>
</dbReference>
<dbReference type="AlphaFoldDB" id="A0A0W0ZES6"/>
<dbReference type="Pfam" id="PF04107">
    <property type="entry name" value="GCS2"/>
    <property type="match status" value="1"/>
</dbReference>
<comment type="caution">
    <text evidence="1">The sequence shown here is derived from an EMBL/GenBank/DDBJ whole genome shotgun (WGS) entry which is preliminary data.</text>
</comment>
<dbReference type="OrthoDB" id="240589at2"/>
<dbReference type="InterPro" id="IPR050141">
    <property type="entry name" value="GCL_type2/YbdK_subfam"/>
</dbReference>
<dbReference type="PANTHER" id="PTHR36510">
    <property type="entry name" value="GLUTAMATE--CYSTEINE LIGASE 2-RELATED"/>
    <property type="match status" value="1"/>
</dbReference>
<dbReference type="InterPro" id="IPR006336">
    <property type="entry name" value="GCS2"/>
</dbReference>
<keyword evidence="1" id="KW-0436">Ligase</keyword>